<feature type="DNA-binding region" description="H-T-H motif" evidence="2">
    <location>
        <begin position="33"/>
        <end position="52"/>
    </location>
</feature>
<proteinExistence type="predicted"/>
<dbReference type="AlphaFoldDB" id="A0A559JIU0"/>
<dbReference type="InterPro" id="IPR041612">
    <property type="entry name" value="YfiR_C"/>
</dbReference>
<dbReference type="PANTHER" id="PTHR30055">
    <property type="entry name" value="HTH-TYPE TRANSCRIPTIONAL REGULATOR RUTR"/>
    <property type="match status" value="1"/>
</dbReference>
<evidence type="ECO:0000259" key="3">
    <source>
        <dbReference type="PROSITE" id="PS50977"/>
    </source>
</evidence>
<feature type="domain" description="HTH tetR-type" evidence="3">
    <location>
        <begin position="10"/>
        <end position="70"/>
    </location>
</feature>
<reference evidence="4 5" key="1">
    <citation type="submission" date="2019-07" db="EMBL/GenBank/DDBJ databases">
        <authorList>
            <person name="Kim J."/>
        </authorList>
    </citation>
    <scope>NUCLEOTIDE SEQUENCE [LARGE SCALE GENOMIC DNA]</scope>
    <source>
        <strain evidence="4 5">G13</strain>
    </source>
</reference>
<dbReference type="GO" id="GO:0003700">
    <property type="term" value="F:DNA-binding transcription factor activity"/>
    <property type="evidence" value="ECO:0007669"/>
    <property type="project" value="TreeGrafter"/>
</dbReference>
<dbReference type="PRINTS" id="PR00455">
    <property type="entry name" value="HTHTETR"/>
</dbReference>
<dbReference type="Pfam" id="PF00440">
    <property type="entry name" value="TetR_N"/>
    <property type="match status" value="1"/>
</dbReference>
<dbReference type="EMBL" id="VNJJ01000006">
    <property type="protein sequence ID" value="TVX99794.1"/>
    <property type="molecule type" value="Genomic_DNA"/>
</dbReference>
<dbReference type="InterPro" id="IPR001647">
    <property type="entry name" value="HTH_TetR"/>
</dbReference>
<keyword evidence="1 2" id="KW-0238">DNA-binding</keyword>
<dbReference type="Proteomes" id="UP000316330">
    <property type="component" value="Unassembled WGS sequence"/>
</dbReference>
<dbReference type="GO" id="GO:0000976">
    <property type="term" value="F:transcription cis-regulatory region binding"/>
    <property type="evidence" value="ECO:0007669"/>
    <property type="project" value="TreeGrafter"/>
</dbReference>
<comment type="caution">
    <text evidence="4">The sequence shown here is derived from an EMBL/GenBank/DDBJ whole genome shotgun (WGS) entry which is preliminary data.</text>
</comment>
<protein>
    <submittedName>
        <fullName evidence="4">TetR/AcrR family transcriptional regulator</fullName>
    </submittedName>
</protein>
<evidence type="ECO:0000256" key="1">
    <source>
        <dbReference type="ARBA" id="ARBA00023125"/>
    </source>
</evidence>
<dbReference type="OrthoDB" id="9814703at2"/>
<accession>A0A559JIU0</accession>
<evidence type="ECO:0000256" key="2">
    <source>
        <dbReference type="PROSITE-ProRule" id="PRU00335"/>
    </source>
</evidence>
<dbReference type="Gene3D" id="1.10.10.60">
    <property type="entry name" value="Homeodomain-like"/>
    <property type="match status" value="1"/>
</dbReference>
<dbReference type="SUPFAM" id="SSF48498">
    <property type="entry name" value="Tetracyclin repressor-like, C-terminal domain"/>
    <property type="match status" value="1"/>
</dbReference>
<dbReference type="InterPro" id="IPR036271">
    <property type="entry name" value="Tet_transcr_reg_TetR-rel_C_sf"/>
</dbReference>
<dbReference type="PROSITE" id="PS50977">
    <property type="entry name" value="HTH_TETR_2"/>
    <property type="match status" value="1"/>
</dbReference>
<dbReference type="Gene3D" id="1.10.357.10">
    <property type="entry name" value="Tetracycline Repressor, domain 2"/>
    <property type="match status" value="1"/>
</dbReference>
<dbReference type="InterPro" id="IPR050109">
    <property type="entry name" value="HTH-type_TetR-like_transc_reg"/>
</dbReference>
<evidence type="ECO:0000313" key="4">
    <source>
        <dbReference type="EMBL" id="TVX99794.1"/>
    </source>
</evidence>
<sequence length="207" mass="23679">MPKITQQQKEAVRSDILKAARSVFIEKGYEAASMKDIVARSGRSFGGVYLYYSNKEDVFLDLLRRQFEDMAENFAPDKPMSAWEAFERFLGEQEKRAREAVGGLAPCMFEYLIVGRRDANRRSLIEERHRAVYGSMFALVQDGLRRGEFQPSKSVETFVHWLVSFLDGIFLESIMTGAERIELAGQFELLLSVCRSILMPLGKEESK</sequence>
<dbReference type="InterPro" id="IPR009057">
    <property type="entry name" value="Homeodomain-like_sf"/>
</dbReference>
<name>A0A559JIU0_9BACL</name>
<gene>
    <name evidence="4" type="ORF">FPZ45_12665</name>
</gene>
<dbReference type="PANTHER" id="PTHR30055:SF211">
    <property type="entry name" value="TRANSCRIPTIONAL REGULATOR, TETR FAMILY"/>
    <property type="match status" value="1"/>
</dbReference>
<dbReference type="RefSeq" id="WP_144702027.1">
    <property type="nucleotide sequence ID" value="NZ_VNJJ01000006.1"/>
</dbReference>
<organism evidence="4 5">
    <name type="scientific">Cohnella terricola</name>
    <dbReference type="NCBI Taxonomy" id="1289167"/>
    <lineage>
        <taxon>Bacteria</taxon>
        <taxon>Bacillati</taxon>
        <taxon>Bacillota</taxon>
        <taxon>Bacilli</taxon>
        <taxon>Bacillales</taxon>
        <taxon>Paenibacillaceae</taxon>
        <taxon>Cohnella</taxon>
    </lineage>
</organism>
<dbReference type="Pfam" id="PF17922">
    <property type="entry name" value="TetR_C_17"/>
    <property type="match status" value="1"/>
</dbReference>
<evidence type="ECO:0000313" key="5">
    <source>
        <dbReference type="Proteomes" id="UP000316330"/>
    </source>
</evidence>
<dbReference type="SUPFAM" id="SSF46689">
    <property type="entry name" value="Homeodomain-like"/>
    <property type="match status" value="1"/>
</dbReference>
<keyword evidence="5" id="KW-1185">Reference proteome</keyword>